<reference evidence="5" key="1">
    <citation type="submission" date="2014-04" db="EMBL/GenBank/DDBJ databases">
        <authorList>
            <person name="Wei Y."/>
            <person name="Huang G."/>
            <person name="Cheng X."/>
        </authorList>
    </citation>
    <scope>NUCLEOTIDE SEQUENCE [LARGE SCALE GENOMIC DNA]</scope>
</reference>
<feature type="domain" description="Deoxynucleoside kinase" evidence="3">
    <location>
        <begin position="13"/>
        <end position="194"/>
    </location>
</feature>
<evidence type="ECO:0000313" key="4">
    <source>
        <dbReference type="EMBL" id="AJP09020.1"/>
    </source>
</evidence>
<keyword evidence="4" id="KW-0418">Kinase</keyword>
<dbReference type="PANTHER" id="PTHR10513:SF35">
    <property type="entry name" value="DEOXYADENOSINE KINASE"/>
    <property type="match status" value="1"/>
</dbReference>
<dbReference type="Gene3D" id="3.40.50.300">
    <property type="entry name" value="P-loop containing nucleotide triphosphate hydrolases"/>
    <property type="match status" value="1"/>
</dbReference>
<dbReference type="GO" id="GO:0005524">
    <property type="term" value="F:ATP binding"/>
    <property type="evidence" value="ECO:0007669"/>
    <property type="project" value="UniProtKB-KW"/>
</dbReference>
<evidence type="ECO:0000256" key="2">
    <source>
        <dbReference type="PIRSR" id="PIRSR000705-3"/>
    </source>
</evidence>
<keyword evidence="2" id="KW-0547">Nucleotide-binding</keyword>
<feature type="active site" description="Proton acceptor" evidence="1">
    <location>
        <position position="95"/>
    </location>
</feature>
<dbReference type="RefSeq" id="YP_009701520.1">
    <property type="nucleotide sequence ID" value="NC_044938.1"/>
</dbReference>
<accession>A0A171PVF5</accession>
<dbReference type="KEGG" id="vg:41900656"/>
<name>A0A171PVF5_9VIRU</name>
<dbReference type="InterPro" id="IPR031314">
    <property type="entry name" value="DNK_dom"/>
</dbReference>
<keyword evidence="2" id="KW-0067">ATP-binding</keyword>
<feature type="binding site" evidence="2">
    <location>
        <begin position="17"/>
        <end position="25"/>
    </location>
    <ligand>
        <name>ATP</name>
        <dbReference type="ChEBI" id="CHEBI:30616"/>
    </ligand>
</feature>
<dbReference type="InterPro" id="IPR050566">
    <property type="entry name" value="Deoxyribonucleoside_kinase"/>
</dbReference>
<proteinExistence type="predicted"/>
<evidence type="ECO:0000256" key="1">
    <source>
        <dbReference type="PIRSR" id="PIRSR000705-1"/>
    </source>
</evidence>
<evidence type="ECO:0000259" key="3">
    <source>
        <dbReference type="Pfam" id="PF01712"/>
    </source>
</evidence>
<dbReference type="InterPro" id="IPR027417">
    <property type="entry name" value="P-loop_NTPase"/>
</dbReference>
<dbReference type="PIRSF" id="PIRSF000705">
    <property type="entry name" value="DNK"/>
    <property type="match status" value="1"/>
</dbReference>
<dbReference type="EMBL" id="KJ755191">
    <property type="protein sequence ID" value="AJP09020.1"/>
    <property type="molecule type" value="Genomic_DNA"/>
</dbReference>
<dbReference type="InterPro" id="IPR002624">
    <property type="entry name" value="DCK/DGK"/>
</dbReference>
<protein>
    <submittedName>
        <fullName evidence="4">Thymidine kinase</fullName>
    </submittedName>
</protein>
<dbReference type="GO" id="GO:0019136">
    <property type="term" value="F:deoxynucleoside kinase activity"/>
    <property type="evidence" value="ECO:0007669"/>
    <property type="project" value="InterPro"/>
</dbReference>
<dbReference type="GeneID" id="41900656"/>
<keyword evidence="4" id="KW-0808">Transferase</keyword>
<dbReference type="SUPFAM" id="SSF52540">
    <property type="entry name" value="P-loop containing nucleoside triphosphate hydrolases"/>
    <property type="match status" value="1"/>
</dbReference>
<dbReference type="Proteomes" id="UP000232922">
    <property type="component" value="Genome"/>
</dbReference>
<sequence>MSSTTETESVVYVSVEGNIGSGKSSVMRSVAKHFDDCILFCEEPVNDWGLLEYMYRDPTKYAFAFEVQVLTSKYHKWINALDECRRTQKRIVVMERSPMSAYKVFTRMMRERGTISSQQYHIYTQMFAEFQPQLKTIDHIVHIDTRASTCQVRAGERNRKAEEALSLEYLLDVESYTNNYVRDHSSVYTIDGDRSREHVAGELTAFLSSLRIGNVTL</sequence>
<feature type="binding site" evidence="2">
    <location>
        <begin position="153"/>
        <end position="157"/>
    </location>
    <ligand>
        <name>ATP</name>
        <dbReference type="ChEBI" id="CHEBI:30616"/>
    </ligand>
</feature>
<organism evidence="4 5">
    <name type="scientific">Heliothis virescens ascovirus 3f</name>
    <dbReference type="NCBI Taxonomy" id="328614"/>
    <lineage>
        <taxon>Viruses</taxon>
        <taxon>Varidnaviria</taxon>
        <taxon>Bamfordvirae</taxon>
        <taxon>Nucleocytoviricota</taxon>
        <taxon>Megaviricetes</taxon>
        <taxon>Pimascovirales</taxon>
        <taxon>Pimascovirales incertae sedis</taxon>
        <taxon>Ascoviridae</taxon>
        <taxon>Ascovirus</taxon>
        <taxon>Ascovirus hvav3a</taxon>
    </lineage>
</organism>
<dbReference type="Pfam" id="PF01712">
    <property type="entry name" value="dNK"/>
    <property type="match status" value="1"/>
</dbReference>
<dbReference type="PANTHER" id="PTHR10513">
    <property type="entry name" value="DEOXYNUCLEOSIDE KINASE"/>
    <property type="match status" value="1"/>
</dbReference>
<evidence type="ECO:0000313" key="5">
    <source>
        <dbReference type="Proteomes" id="UP000232922"/>
    </source>
</evidence>